<keyword evidence="3" id="KW-0378">Hydrolase</keyword>
<feature type="transmembrane region" description="Helical" evidence="1">
    <location>
        <begin position="196"/>
        <end position="213"/>
    </location>
</feature>
<feature type="domain" description="CAAX prenyl protease 2/Lysostaphin resistance protein A-like" evidence="2">
    <location>
        <begin position="147"/>
        <end position="231"/>
    </location>
</feature>
<dbReference type="Pfam" id="PF02517">
    <property type="entry name" value="Rce1-like"/>
    <property type="match status" value="1"/>
</dbReference>
<evidence type="ECO:0000259" key="2">
    <source>
        <dbReference type="Pfam" id="PF02517"/>
    </source>
</evidence>
<evidence type="ECO:0000313" key="4">
    <source>
        <dbReference type="Proteomes" id="UP001202717"/>
    </source>
</evidence>
<keyword evidence="1" id="KW-0472">Membrane</keyword>
<keyword evidence="3" id="KW-0482">Metalloprotease</keyword>
<dbReference type="PANTHER" id="PTHR36435:SF1">
    <property type="entry name" value="CAAX AMINO TERMINAL PROTEASE FAMILY PROTEIN"/>
    <property type="match status" value="1"/>
</dbReference>
<sequence length="244" mass="27090">MGEEKKAQLTIKKGILAIVGMYVCQLLAGIITSYAFKLFVPSKTVPIEIIGVTSVLLSGIMILFLFWWDLNRYGKSLYAQIGLQASKIKNNKAVLLVIAALVLTHFLAWIYRSVILPSFDQAGIIGSGSKMFSFIHANGGALEMSGFLLLALIVGPIMEEVVFRGYLQSSLTKRIPAWAAILITSVVFTAGHSPMILWPMYFLFSITWGWIYLRTESLKMAILIHVLSNLFYTVIGFTGWDILA</sequence>
<feature type="transmembrane region" description="Helical" evidence="1">
    <location>
        <begin position="131"/>
        <end position="154"/>
    </location>
</feature>
<gene>
    <name evidence="3" type="ORF">MUN68_006685</name>
</gene>
<reference evidence="3 4" key="1">
    <citation type="submission" date="2023-01" db="EMBL/GenBank/DDBJ databases">
        <title>Psychroserpens ponticola sp. nov., isolated from seawater.</title>
        <authorList>
            <person name="Kristyanto S."/>
            <person name="Jung J."/>
            <person name="Kim J.M."/>
            <person name="Jeon C.O."/>
        </authorList>
    </citation>
    <scope>NUCLEOTIDE SEQUENCE [LARGE SCALE GENOMIC DNA]</scope>
    <source>
        <strain evidence="3 4">MSW6</strain>
    </source>
</reference>
<dbReference type="PANTHER" id="PTHR36435">
    <property type="entry name" value="SLR1288 PROTEIN"/>
    <property type="match status" value="1"/>
</dbReference>
<dbReference type="InterPro" id="IPR003675">
    <property type="entry name" value="Rce1/LyrA-like_dom"/>
</dbReference>
<protein>
    <submittedName>
        <fullName evidence="3">CPBP family intramembrane metalloprotease</fullName>
    </submittedName>
</protein>
<feature type="transmembrane region" description="Helical" evidence="1">
    <location>
        <begin position="15"/>
        <end position="35"/>
    </location>
</feature>
<keyword evidence="1" id="KW-1133">Transmembrane helix</keyword>
<dbReference type="Proteomes" id="UP001202717">
    <property type="component" value="Chromosome"/>
</dbReference>
<organism evidence="3 4">
    <name type="scientific">Psychroserpens ponticola</name>
    <dbReference type="NCBI Taxonomy" id="2932268"/>
    <lineage>
        <taxon>Bacteria</taxon>
        <taxon>Pseudomonadati</taxon>
        <taxon>Bacteroidota</taxon>
        <taxon>Flavobacteriia</taxon>
        <taxon>Flavobacteriales</taxon>
        <taxon>Flavobacteriaceae</taxon>
        <taxon>Psychroserpens</taxon>
    </lineage>
</organism>
<dbReference type="GO" id="GO:0008237">
    <property type="term" value="F:metallopeptidase activity"/>
    <property type="evidence" value="ECO:0007669"/>
    <property type="project" value="UniProtKB-KW"/>
</dbReference>
<feature type="transmembrane region" description="Helical" evidence="1">
    <location>
        <begin position="175"/>
        <end position="190"/>
    </location>
</feature>
<proteinExistence type="predicted"/>
<keyword evidence="4" id="KW-1185">Reference proteome</keyword>
<feature type="transmembrane region" description="Helical" evidence="1">
    <location>
        <begin position="47"/>
        <end position="68"/>
    </location>
</feature>
<feature type="transmembrane region" description="Helical" evidence="1">
    <location>
        <begin position="93"/>
        <end position="111"/>
    </location>
</feature>
<dbReference type="InterPro" id="IPR052710">
    <property type="entry name" value="CAAX_protease"/>
</dbReference>
<name>A0ABY7S1A1_9FLAO</name>
<keyword evidence="3" id="KW-0645">Protease</keyword>
<dbReference type="RefSeq" id="WP_249994191.1">
    <property type="nucleotide sequence ID" value="NZ_CP116221.1"/>
</dbReference>
<evidence type="ECO:0000313" key="3">
    <source>
        <dbReference type="EMBL" id="WCO03176.1"/>
    </source>
</evidence>
<feature type="transmembrane region" description="Helical" evidence="1">
    <location>
        <begin position="220"/>
        <end position="240"/>
    </location>
</feature>
<evidence type="ECO:0000256" key="1">
    <source>
        <dbReference type="SAM" id="Phobius"/>
    </source>
</evidence>
<accession>A0ABY7S1A1</accession>
<keyword evidence="1" id="KW-0812">Transmembrane</keyword>
<dbReference type="EMBL" id="CP116221">
    <property type="protein sequence ID" value="WCO03176.1"/>
    <property type="molecule type" value="Genomic_DNA"/>
</dbReference>